<evidence type="ECO:0000256" key="1">
    <source>
        <dbReference type="SAM" id="MobiDB-lite"/>
    </source>
</evidence>
<feature type="chain" id="PRO_5027908602" evidence="2">
    <location>
        <begin position="22"/>
        <end position="101"/>
    </location>
</feature>
<reference evidence="3 4" key="1">
    <citation type="journal article" date="2019" name="Mol. Biol. Evol.">
        <title>Blast fungal genomes show frequent chromosomal changes, gene gains and losses, and effector gene turnover.</title>
        <authorList>
            <person name="Gomez Luciano L.B."/>
            <person name="Jason Tsai I."/>
            <person name="Chuma I."/>
            <person name="Tosa Y."/>
            <person name="Chen Y.H."/>
            <person name="Li J.Y."/>
            <person name="Li M.Y."/>
            <person name="Jade Lu M.Y."/>
            <person name="Nakayashiki H."/>
            <person name="Li W.H."/>
        </authorList>
    </citation>
    <scope>NUCLEOTIDE SEQUENCE [LARGE SCALE GENOMIC DNA]</scope>
    <source>
        <strain evidence="3 4">NI907</strain>
    </source>
</reference>
<feature type="region of interest" description="Disordered" evidence="1">
    <location>
        <begin position="24"/>
        <end position="101"/>
    </location>
</feature>
<reference evidence="4" key="2">
    <citation type="submission" date="2019-10" db="EMBL/GenBank/DDBJ databases">
        <authorList>
            <consortium name="NCBI Genome Project"/>
        </authorList>
    </citation>
    <scope>NUCLEOTIDE SEQUENCE</scope>
    <source>
        <strain evidence="4">NI907</strain>
    </source>
</reference>
<reference evidence="4" key="3">
    <citation type="submission" date="2025-08" db="UniProtKB">
        <authorList>
            <consortium name="RefSeq"/>
        </authorList>
    </citation>
    <scope>IDENTIFICATION</scope>
    <source>
        <strain evidence="4">NI907</strain>
    </source>
</reference>
<name>A0A6P8AZA2_PYRGI</name>
<protein>
    <submittedName>
        <fullName evidence="4">Uncharacterized protein</fullName>
    </submittedName>
</protein>
<evidence type="ECO:0000313" key="4">
    <source>
        <dbReference type="RefSeq" id="XP_030980243.1"/>
    </source>
</evidence>
<feature type="compositionally biased region" description="Basic residues" evidence="1">
    <location>
        <begin position="90"/>
        <end position="101"/>
    </location>
</feature>
<gene>
    <name evidence="4" type="ORF">PgNI_11067</name>
</gene>
<keyword evidence="3" id="KW-1185">Reference proteome</keyword>
<dbReference type="RefSeq" id="XP_030980243.1">
    <property type="nucleotide sequence ID" value="XM_031131041.1"/>
</dbReference>
<evidence type="ECO:0000313" key="3">
    <source>
        <dbReference type="Proteomes" id="UP000515153"/>
    </source>
</evidence>
<accession>A0A6P8AZA2</accession>
<dbReference type="KEGG" id="pgri:PgNI_11067"/>
<dbReference type="Proteomes" id="UP000515153">
    <property type="component" value="Chromosome VII"/>
</dbReference>
<feature type="compositionally biased region" description="Basic residues" evidence="1">
    <location>
        <begin position="48"/>
        <end position="59"/>
    </location>
</feature>
<evidence type="ECO:0000256" key="2">
    <source>
        <dbReference type="SAM" id="SignalP"/>
    </source>
</evidence>
<dbReference type="AlphaFoldDB" id="A0A6P8AZA2"/>
<feature type="signal peptide" evidence="2">
    <location>
        <begin position="1"/>
        <end position="21"/>
    </location>
</feature>
<proteinExistence type="predicted"/>
<feature type="compositionally biased region" description="Basic and acidic residues" evidence="1">
    <location>
        <begin position="75"/>
        <end position="89"/>
    </location>
</feature>
<keyword evidence="2" id="KW-0732">Signal</keyword>
<dbReference type="GeneID" id="41965946"/>
<feature type="compositionally biased region" description="Basic and acidic residues" evidence="1">
    <location>
        <begin position="37"/>
        <end position="47"/>
    </location>
</feature>
<organism evidence="3 4">
    <name type="scientific">Pyricularia grisea</name>
    <name type="common">Crabgrass-specific blast fungus</name>
    <name type="synonym">Magnaporthe grisea</name>
    <dbReference type="NCBI Taxonomy" id="148305"/>
    <lineage>
        <taxon>Eukaryota</taxon>
        <taxon>Fungi</taxon>
        <taxon>Dikarya</taxon>
        <taxon>Ascomycota</taxon>
        <taxon>Pezizomycotina</taxon>
        <taxon>Sordariomycetes</taxon>
        <taxon>Sordariomycetidae</taxon>
        <taxon>Magnaporthales</taxon>
        <taxon>Pyriculariaceae</taxon>
        <taxon>Pyricularia</taxon>
    </lineage>
</organism>
<sequence>MHLPQFSQLVALMAIVTPVLAATQDPGSPVSVFDFPKSPDRGGSSERRQKHYMGHPRVHARSDPGSPVSVFDFPKSPDRGGSSEKERKHYTGRPRGHYRVF</sequence>